<comment type="caution">
    <text evidence="1">The sequence shown here is derived from an EMBL/GenBank/DDBJ whole genome shotgun (WGS) entry which is preliminary data.</text>
</comment>
<dbReference type="Gene3D" id="2.60.120.260">
    <property type="entry name" value="Galactose-binding domain-like"/>
    <property type="match status" value="1"/>
</dbReference>
<reference evidence="1 2" key="1">
    <citation type="submission" date="2014-12" db="EMBL/GenBank/DDBJ databases">
        <title>Genome assembly of Enhygromyxa salina DSM 15201.</title>
        <authorList>
            <person name="Sharma G."/>
            <person name="Subramanian S."/>
        </authorList>
    </citation>
    <scope>NUCLEOTIDE SEQUENCE [LARGE SCALE GENOMIC DNA]</scope>
    <source>
        <strain evidence="1 2">DSM 15201</strain>
    </source>
</reference>
<dbReference type="Proteomes" id="UP000031599">
    <property type="component" value="Unassembled WGS sequence"/>
</dbReference>
<organism evidence="1 2">
    <name type="scientific">Enhygromyxa salina</name>
    <dbReference type="NCBI Taxonomy" id="215803"/>
    <lineage>
        <taxon>Bacteria</taxon>
        <taxon>Pseudomonadati</taxon>
        <taxon>Myxococcota</taxon>
        <taxon>Polyangia</taxon>
        <taxon>Nannocystales</taxon>
        <taxon>Nannocystaceae</taxon>
        <taxon>Enhygromyxa</taxon>
    </lineage>
</organism>
<evidence type="ECO:0000313" key="1">
    <source>
        <dbReference type="EMBL" id="KIG14808.1"/>
    </source>
</evidence>
<gene>
    <name evidence="1" type="ORF">DB30_06394</name>
</gene>
<evidence type="ECO:0000313" key="2">
    <source>
        <dbReference type="Proteomes" id="UP000031599"/>
    </source>
</evidence>
<dbReference type="EMBL" id="JMCC02000066">
    <property type="protein sequence ID" value="KIG14808.1"/>
    <property type="molecule type" value="Genomic_DNA"/>
</dbReference>
<accession>A0A0C1ZUT0</accession>
<keyword evidence="1" id="KW-0472">Membrane</keyword>
<proteinExistence type="predicted"/>
<dbReference type="AlphaFoldDB" id="A0A0C1ZUT0"/>
<protein>
    <submittedName>
        <fullName evidence="1">Signal peptide and transmembrane prediction</fullName>
    </submittedName>
</protein>
<name>A0A0C1ZUT0_9BACT</name>
<keyword evidence="1" id="KW-0812">Transmembrane</keyword>
<sequence length="193" mass="21814">MRSYQVEVWADNWSSMYLDETLLMEDAEPITQERSFNAEIFSFEATPPFGLNVIMKDFIENDSGLEYIGEPNQQMGDGGYIMQVTDMESGERVVVSDASWRCLTIHEAPLNKECESSASPLDDCEWEIGEEPDGWKSAAFDDAAWVAPSVYTSEQVQPKEGYNEISWDPDAQFIWGADLETHNTLLCRVTVEG</sequence>